<dbReference type="Proteomes" id="UP000253562">
    <property type="component" value="Unassembled WGS sequence"/>
</dbReference>
<evidence type="ECO:0000256" key="1">
    <source>
        <dbReference type="SAM" id="SignalP"/>
    </source>
</evidence>
<evidence type="ECO:0000313" key="2">
    <source>
        <dbReference type="EMBL" id="RCS44766.1"/>
    </source>
</evidence>
<name>A0A368KNI7_9BACT</name>
<comment type="caution">
    <text evidence="2">The sequence shown here is derived from an EMBL/GenBank/DDBJ whole genome shotgun (WGS) entry which is preliminary data.</text>
</comment>
<feature type="signal peptide" evidence="1">
    <location>
        <begin position="1"/>
        <end position="29"/>
    </location>
</feature>
<dbReference type="AlphaFoldDB" id="A0A368KNI7"/>
<evidence type="ECO:0000313" key="3">
    <source>
        <dbReference type="Proteomes" id="UP000253562"/>
    </source>
</evidence>
<accession>A0A368KNI7</accession>
<organism evidence="2 3">
    <name type="scientific">Bremerella cremea</name>
    <dbReference type="NCBI Taxonomy" id="1031537"/>
    <lineage>
        <taxon>Bacteria</taxon>
        <taxon>Pseudomonadati</taxon>
        <taxon>Planctomycetota</taxon>
        <taxon>Planctomycetia</taxon>
        <taxon>Pirellulales</taxon>
        <taxon>Pirellulaceae</taxon>
        <taxon>Bremerella</taxon>
    </lineage>
</organism>
<dbReference type="OrthoDB" id="285633at2"/>
<sequence>MRSRNISRALRLLALLVLANVLGCSSGVAYPETAPIKGVVSYKNQPLADANVSFIPESGRPATGTTNGQGEFELSTFQSGDGATLGEHRIIVEKALPSSSTNIYAEVKSAIPKVYTAIKSTPLRQVVTKEGDSNVRIELKD</sequence>
<proteinExistence type="predicted"/>
<evidence type="ECO:0008006" key="4">
    <source>
        <dbReference type="Google" id="ProtNLM"/>
    </source>
</evidence>
<dbReference type="RefSeq" id="WP_114370435.1">
    <property type="nucleotide sequence ID" value="NZ_QPEX01000034.1"/>
</dbReference>
<feature type="chain" id="PRO_5016835201" description="Carboxypeptidase regulatory-like domain-containing protein" evidence="1">
    <location>
        <begin position="30"/>
        <end position="141"/>
    </location>
</feature>
<gene>
    <name evidence="2" type="ORF">DTL42_17795</name>
</gene>
<protein>
    <recommendedName>
        <fullName evidence="4">Carboxypeptidase regulatory-like domain-containing protein</fullName>
    </recommendedName>
</protein>
<reference evidence="2 3" key="1">
    <citation type="submission" date="2018-07" db="EMBL/GenBank/DDBJ databases">
        <title>Comparative genomes isolates from brazilian mangrove.</title>
        <authorList>
            <person name="De Araujo J.E."/>
            <person name="Taketani R.G."/>
            <person name="Silva M.C.P."/>
            <person name="Lourenco M.V."/>
            <person name="Oliveira V.M."/>
            <person name="Andreote F.D."/>
        </authorList>
    </citation>
    <scope>NUCLEOTIDE SEQUENCE [LARGE SCALE GENOMIC DNA]</scope>
    <source>
        <strain evidence="2 3">HEX PRIS-MGV</strain>
    </source>
</reference>
<dbReference type="EMBL" id="QPEX01000034">
    <property type="protein sequence ID" value="RCS44766.1"/>
    <property type="molecule type" value="Genomic_DNA"/>
</dbReference>
<keyword evidence="1" id="KW-0732">Signal</keyword>